<gene>
    <name evidence="7" type="ORF">RradSPS_0822</name>
    <name evidence="8" type="ORF">SIL72_05670</name>
</gene>
<evidence type="ECO:0000256" key="5">
    <source>
        <dbReference type="ARBA" id="ARBA00023014"/>
    </source>
</evidence>
<dbReference type="Gene3D" id="3.30.70.20">
    <property type="match status" value="1"/>
</dbReference>
<reference evidence="8" key="2">
    <citation type="submission" date="2023-11" db="EMBL/GenBank/DDBJ databases">
        <title>MicrobeMod: A computational toolkit for identifying prokaryotic methylation and restriction-modification with nanopore sequencing.</title>
        <authorList>
            <person name="Crits-Christoph A."/>
            <person name="Kang S.C."/>
            <person name="Lee H."/>
            <person name="Ostrov N."/>
        </authorList>
    </citation>
    <scope>NUCLEOTIDE SEQUENCE</scope>
    <source>
        <strain evidence="8">ATCC 51242</strain>
    </source>
</reference>
<sequence length="87" mass="9241">MRASPGTVMERKARRRERASTVFAVTDACAGCGACLPTCPERAFLPGRTGGRVPLVILEDRCTGCAECAEVCPVAAIVEVEKTGEER</sequence>
<accession>A0A023X291</accession>
<dbReference type="PANTHER" id="PTHR24960">
    <property type="entry name" value="PHOTOSYSTEM I IRON-SULFUR CENTER-RELATED"/>
    <property type="match status" value="1"/>
</dbReference>
<keyword evidence="5" id="KW-0411">Iron-sulfur</keyword>
<keyword evidence="3" id="KW-0479">Metal-binding</keyword>
<feature type="domain" description="4Fe-4S ferredoxin-type" evidence="6">
    <location>
        <begin position="20"/>
        <end position="49"/>
    </location>
</feature>
<dbReference type="eggNOG" id="COG4231">
    <property type="taxonomic scope" value="Bacteria"/>
</dbReference>
<evidence type="ECO:0000259" key="6">
    <source>
        <dbReference type="PROSITE" id="PS51379"/>
    </source>
</evidence>
<comment type="cofactor">
    <cofactor evidence="1">
        <name>[4Fe-4S] cluster</name>
        <dbReference type="ChEBI" id="CHEBI:49883"/>
    </cofactor>
</comment>
<dbReference type="HOGENOM" id="CLU_139698_11_1_11"/>
<evidence type="ECO:0000256" key="1">
    <source>
        <dbReference type="ARBA" id="ARBA00001966"/>
    </source>
</evidence>
<dbReference type="AlphaFoldDB" id="A0A023X291"/>
<dbReference type="GO" id="GO:0046872">
    <property type="term" value="F:metal ion binding"/>
    <property type="evidence" value="ECO:0007669"/>
    <property type="project" value="UniProtKB-KW"/>
</dbReference>
<protein>
    <submittedName>
        <fullName evidence="7 8">4Fe-4S dicluster domain</fullName>
    </submittedName>
</protein>
<name>A0A023X291_RUBRA</name>
<dbReference type="PANTHER" id="PTHR24960:SF79">
    <property type="entry name" value="PHOTOSYSTEM I IRON-SULFUR CENTER"/>
    <property type="match status" value="1"/>
</dbReference>
<evidence type="ECO:0000256" key="2">
    <source>
        <dbReference type="ARBA" id="ARBA00022485"/>
    </source>
</evidence>
<dbReference type="InterPro" id="IPR017896">
    <property type="entry name" value="4Fe4S_Fe-S-bd"/>
</dbReference>
<dbReference type="SUPFAM" id="SSF54862">
    <property type="entry name" value="4Fe-4S ferredoxins"/>
    <property type="match status" value="1"/>
</dbReference>
<dbReference type="Proteomes" id="UP000025229">
    <property type="component" value="Chromosome"/>
</dbReference>
<reference evidence="7 9" key="1">
    <citation type="submission" date="2014-03" db="EMBL/GenBank/DDBJ databases">
        <title>Complete genome sequence of the Radio-Resistant Rubrobacter radiotolerans RSPS-4.</title>
        <authorList>
            <person name="Egas C.C."/>
            <person name="Barroso C.C."/>
            <person name="Froufe H.J.C."/>
            <person name="Pacheco J.J."/>
            <person name="Albuquerque L.L."/>
            <person name="da Costa M.M.S."/>
        </authorList>
    </citation>
    <scope>NUCLEOTIDE SEQUENCE [LARGE SCALE GENOMIC DNA]</scope>
    <source>
        <strain evidence="7 9">RSPS-4</strain>
    </source>
</reference>
<keyword evidence="2" id="KW-0004">4Fe-4S</keyword>
<proteinExistence type="predicted"/>
<dbReference type="Pfam" id="PF12838">
    <property type="entry name" value="Fer4_7"/>
    <property type="match status" value="1"/>
</dbReference>
<dbReference type="EMBL" id="CP007514">
    <property type="protein sequence ID" value="AHY46105.1"/>
    <property type="molecule type" value="Genomic_DNA"/>
</dbReference>
<dbReference type="GO" id="GO:0051539">
    <property type="term" value="F:4 iron, 4 sulfur cluster binding"/>
    <property type="evidence" value="ECO:0007669"/>
    <property type="project" value="UniProtKB-KW"/>
</dbReference>
<evidence type="ECO:0000313" key="7">
    <source>
        <dbReference type="EMBL" id="AHY46105.1"/>
    </source>
</evidence>
<dbReference type="KEGG" id="rrd:RradSPS_0822"/>
<organism evidence="7 9">
    <name type="scientific">Rubrobacter radiotolerans</name>
    <name type="common">Arthrobacter radiotolerans</name>
    <dbReference type="NCBI Taxonomy" id="42256"/>
    <lineage>
        <taxon>Bacteria</taxon>
        <taxon>Bacillati</taxon>
        <taxon>Actinomycetota</taxon>
        <taxon>Rubrobacteria</taxon>
        <taxon>Rubrobacterales</taxon>
        <taxon>Rubrobacteraceae</taxon>
        <taxon>Rubrobacter</taxon>
    </lineage>
</organism>
<evidence type="ECO:0000256" key="4">
    <source>
        <dbReference type="ARBA" id="ARBA00023004"/>
    </source>
</evidence>
<dbReference type="InterPro" id="IPR050157">
    <property type="entry name" value="PSI_iron-sulfur_center"/>
</dbReference>
<dbReference type="PROSITE" id="PS00198">
    <property type="entry name" value="4FE4S_FER_1"/>
    <property type="match status" value="1"/>
</dbReference>
<dbReference type="PROSITE" id="PS51379">
    <property type="entry name" value="4FE4S_FER_2"/>
    <property type="match status" value="2"/>
</dbReference>
<keyword evidence="9" id="KW-1185">Reference proteome</keyword>
<evidence type="ECO:0000313" key="8">
    <source>
        <dbReference type="EMBL" id="MDX5893515.1"/>
    </source>
</evidence>
<dbReference type="Proteomes" id="UP001281130">
    <property type="component" value="Unassembled WGS sequence"/>
</dbReference>
<dbReference type="STRING" id="42256.RradSPS_0822"/>
<keyword evidence="4" id="KW-0408">Iron</keyword>
<dbReference type="EMBL" id="JAWXXX010000001">
    <property type="protein sequence ID" value="MDX5893515.1"/>
    <property type="molecule type" value="Genomic_DNA"/>
</dbReference>
<evidence type="ECO:0000256" key="3">
    <source>
        <dbReference type="ARBA" id="ARBA00022723"/>
    </source>
</evidence>
<dbReference type="InterPro" id="IPR017900">
    <property type="entry name" value="4Fe4S_Fe_S_CS"/>
</dbReference>
<evidence type="ECO:0000313" key="9">
    <source>
        <dbReference type="Proteomes" id="UP000025229"/>
    </source>
</evidence>
<feature type="domain" description="4Fe-4S ferredoxin-type" evidence="6">
    <location>
        <begin position="53"/>
        <end position="82"/>
    </location>
</feature>
<dbReference type="RefSeq" id="WP_232226597.1">
    <property type="nucleotide sequence ID" value="NZ_CP007514.1"/>
</dbReference>